<reference evidence="5 6" key="1">
    <citation type="submission" date="2016-05" db="EMBL/GenBank/DDBJ databases">
        <title>A degradative enzymes factory behind the ericoid mycorrhizal symbiosis.</title>
        <authorList>
            <consortium name="DOE Joint Genome Institute"/>
            <person name="Martino E."/>
            <person name="Morin E."/>
            <person name="Grelet G."/>
            <person name="Kuo A."/>
            <person name="Kohler A."/>
            <person name="Daghino S."/>
            <person name="Barry K."/>
            <person name="Choi C."/>
            <person name="Cichocki N."/>
            <person name="Clum A."/>
            <person name="Copeland A."/>
            <person name="Hainaut M."/>
            <person name="Haridas S."/>
            <person name="Labutti K."/>
            <person name="Lindquist E."/>
            <person name="Lipzen A."/>
            <person name="Khouja H.-R."/>
            <person name="Murat C."/>
            <person name="Ohm R."/>
            <person name="Olson A."/>
            <person name="Spatafora J."/>
            <person name="Veneault-Fourrey C."/>
            <person name="Henrissat B."/>
            <person name="Grigoriev I."/>
            <person name="Martin F."/>
            <person name="Perotto S."/>
        </authorList>
    </citation>
    <scope>NUCLEOTIDE SEQUENCE [LARGE SCALE GENOMIC DNA]</scope>
    <source>
        <strain evidence="5 6">UAMH 7357</strain>
    </source>
</reference>
<dbReference type="InterPro" id="IPR056693">
    <property type="entry name" value="DUF7791"/>
</dbReference>
<evidence type="ECO:0000313" key="6">
    <source>
        <dbReference type="Proteomes" id="UP000235672"/>
    </source>
</evidence>
<dbReference type="Proteomes" id="UP000235672">
    <property type="component" value="Unassembled WGS sequence"/>
</dbReference>
<dbReference type="PANTHER" id="PTHR10039">
    <property type="entry name" value="AMELOGENIN"/>
    <property type="match status" value="1"/>
</dbReference>
<feature type="domain" description="DUF7791" evidence="4">
    <location>
        <begin position="542"/>
        <end position="676"/>
    </location>
</feature>
<dbReference type="OrthoDB" id="443402at2759"/>
<keyword evidence="1" id="KW-0677">Repeat</keyword>
<evidence type="ECO:0000256" key="1">
    <source>
        <dbReference type="ARBA" id="ARBA00022737"/>
    </source>
</evidence>
<organism evidence="5 6">
    <name type="scientific">Hyaloscypha hepaticicola</name>
    <dbReference type="NCBI Taxonomy" id="2082293"/>
    <lineage>
        <taxon>Eukaryota</taxon>
        <taxon>Fungi</taxon>
        <taxon>Dikarya</taxon>
        <taxon>Ascomycota</taxon>
        <taxon>Pezizomycotina</taxon>
        <taxon>Leotiomycetes</taxon>
        <taxon>Helotiales</taxon>
        <taxon>Hyaloscyphaceae</taxon>
        <taxon>Hyaloscypha</taxon>
    </lineage>
</organism>
<dbReference type="STRING" id="1745343.A0A2J6Q1B0"/>
<evidence type="ECO:0000313" key="5">
    <source>
        <dbReference type="EMBL" id="PMD20004.1"/>
    </source>
</evidence>
<feature type="domain" description="Nephrocystin 3-like N-terminal" evidence="3">
    <location>
        <begin position="249"/>
        <end position="433"/>
    </location>
</feature>
<sequence length="974" mass="111839">MPLDPLSALSVVASVVQFLDFSNKIVSKGVQAYKSSDGALIENAQIEEATQRLAQLSKNLETSMVSDQGGVLSDTDQQLATICQSCVSVTSELITYLEKLKIPNWQQHRKWTSFRKALKSVWSTADLDRTVHRLDVLKGELETHVLVSLRQQVTTLTLKNDNHFDTLYQGMQRAINTLLQQSNTVDEIVVQLRDLKISYEREHVDLRTSLAAEKHQNRKSRVVMALLESLRFPSMGDREGTVAKAYQKTFEWNFKDPSSKFSEWLKAGTDTFWIQGKAGSGKSTLIRFITTHSKIGEYLDSWSPNGSTDTATSFFWKSGVAEQRSLVGLLRSLLWEMLSNRPELITHVFPEDWKRLYILEEHGLPLNIDTWSVSRLQNAFRNLVGQANEHLKFCFFIDGLDELEGDQSDHASITAFLQSFTPSLFVKFCVSSRPWPVFSHFFEKCPGLKLQDLTKADIMLYVQGTLEKDEEMLQLLETEEFMATQLIEKIVHKADGVFLWVTLVVKSLLNGLMNGDGITTLRQRLDCLPPDLESLYAHMLGNIDEIYMQEASKIFQLRRASVKRWTYLTIKMLDICLNPIFESVKSTDTSSESYSKKQVKRLDSRCGGLLEAQFVLDWEGFRYASDRNELVVQYLHRTVADYIQNSDVWNRLLVYTAGCEFEPYELLLKSRILVLKKQLSGRVINDPDFGSYRWEDFKHFLNHEEPIDANKEVALVDEFDKTITESMAMDTLHRRTGGTGQHWSSPDFPPMWNVDMLSLAIVDGLHTYVETKLTLNPALMHKKRVPPLLAFGLKWITMERRDNAPRMVKILLDHGADPNELYDKYTLWEYTVQYAHSIGDGFTRILWQYSCEKWLEIFKLMLQHGADANVCCFKDGRAWDKLYGDGQWFRPGRYGTLFERVSPNEMEKLLIRGAVHYAVMNDDFHSPVVYSEETLGRHPLVRVVQDVFGGDSQEELERTAELVQLIEASRQSNT</sequence>
<name>A0A2J6Q1B0_9HELO</name>
<feature type="coiled-coil region" evidence="2">
    <location>
        <begin position="39"/>
        <end position="66"/>
    </location>
</feature>
<dbReference type="InterPro" id="IPR036770">
    <property type="entry name" value="Ankyrin_rpt-contain_sf"/>
</dbReference>
<dbReference type="Gene3D" id="1.25.40.20">
    <property type="entry name" value="Ankyrin repeat-containing domain"/>
    <property type="match status" value="1"/>
</dbReference>
<dbReference type="EMBL" id="KZ613487">
    <property type="protein sequence ID" value="PMD20004.1"/>
    <property type="molecule type" value="Genomic_DNA"/>
</dbReference>
<protein>
    <submittedName>
        <fullName evidence="5">Uncharacterized protein</fullName>
    </submittedName>
</protein>
<keyword evidence="6" id="KW-1185">Reference proteome</keyword>
<proteinExistence type="predicted"/>
<dbReference type="InterPro" id="IPR056884">
    <property type="entry name" value="NPHP3-like_N"/>
</dbReference>
<dbReference type="PANTHER" id="PTHR10039:SF5">
    <property type="entry name" value="NACHT DOMAIN-CONTAINING PROTEIN"/>
    <property type="match status" value="1"/>
</dbReference>
<dbReference type="Pfam" id="PF24883">
    <property type="entry name" value="NPHP3_N"/>
    <property type="match status" value="1"/>
</dbReference>
<evidence type="ECO:0000256" key="2">
    <source>
        <dbReference type="SAM" id="Coils"/>
    </source>
</evidence>
<evidence type="ECO:0000259" key="3">
    <source>
        <dbReference type="Pfam" id="PF24883"/>
    </source>
</evidence>
<keyword evidence="2" id="KW-0175">Coiled coil</keyword>
<dbReference type="SUPFAM" id="SSF52540">
    <property type="entry name" value="P-loop containing nucleoside triphosphate hydrolases"/>
    <property type="match status" value="1"/>
</dbReference>
<gene>
    <name evidence="5" type="ORF">NA56DRAFT_705245</name>
</gene>
<evidence type="ECO:0000259" key="4">
    <source>
        <dbReference type="Pfam" id="PF25053"/>
    </source>
</evidence>
<dbReference type="InterPro" id="IPR027417">
    <property type="entry name" value="P-loop_NTPase"/>
</dbReference>
<dbReference type="Gene3D" id="3.40.50.300">
    <property type="entry name" value="P-loop containing nucleotide triphosphate hydrolases"/>
    <property type="match status" value="1"/>
</dbReference>
<dbReference type="SUPFAM" id="SSF48403">
    <property type="entry name" value="Ankyrin repeat"/>
    <property type="match status" value="1"/>
</dbReference>
<accession>A0A2J6Q1B0</accession>
<dbReference type="AlphaFoldDB" id="A0A2J6Q1B0"/>
<dbReference type="Pfam" id="PF25053">
    <property type="entry name" value="DUF7791"/>
    <property type="match status" value="1"/>
</dbReference>